<feature type="transmembrane region" description="Helical" evidence="1">
    <location>
        <begin position="52"/>
        <end position="70"/>
    </location>
</feature>
<dbReference type="Proteomes" id="UP000184346">
    <property type="component" value="Unassembled WGS sequence"/>
</dbReference>
<evidence type="ECO:0000313" key="3">
    <source>
        <dbReference type="Proteomes" id="UP000184346"/>
    </source>
</evidence>
<dbReference type="OrthoDB" id="7361737at2"/>
<organism evidence="2 3">
    <name type="scientific">Modicisalibacter ilicicola DSM 19980</name>
    <dbReference type="NCBI Taxonomy" id="1121942"/>
    <lineage>
        <taxon>Bacteria</taxon>
        <taxon>Pseudomonadati</taxon>
        <taxon>Pseudomonadota</taxon>
        <taxon>Gammaproteobacteria</taxon>
        <taxon>Oceanospirillales</taxon>
        <taxon>Halomonadaceae</taxon>
        <taxon>Modicisalibacter</taxon>
    </lineage>
</organism>
<proteinExistence type="predicted"/>
<reference evidence="2 3" key="1">
    <citation type="submission" date="2016-11" db="EMBL/GenBank/DDBJ databases">
        <authorList>
            <person name="Jaros S."/>
            <person name="Januszkiewicz K."/>
            <person name="Wedrychowicz H."/>
        </authorList>
    </citation>
    <scope>NUCLEOTIDE SEQUENCE [LARGE SCALE GENOMIC DNA]</scope>
    <source>
        <strain evidence="2 3">DSM 19980</strain>
    </source>
</reference>
<gene>
    <name evidence="2" type="ORF">SAMN02745148_02579</name>
</gene>
<dbReference type="EMBL" id="FQUJ01000011">
    <property type="protein sequence ID" value="SHF41744.1"/>
    <property type="molecule type" value="Genomic_DNA"/>
</dbReference>
<dbReference type="RefSeq" id="WP_072823502.1">
    <property type="nucleotide sequence ID" value="NZ_FQUJ01000011.1"/>
</dbReference>
<name>A0A1M5BGQ0_9GAMM</name>
<keyword evidence="1" id="KW-1133">Transmembrane helix</keyword>
<accession>A0A1M5BGQ0</accession>
<evidence type="ECO:0000256" key="1">
    <source>
        <dbReference type="SAM" id="Phobius"/>
    </source>
</evidence>
<keyword evidence="3" id="KW-1185">Reference proteome</keyword>
<protein>
    <submittedName>
        <fullName evidence="2">Uncharacterized protein</fullName>
    </submittedName>
</protein>
<feature type="transmembrane region" description="Helical" evidence="1">
    <location>
        <begin position="20"/>
        <end position="40"/>
    </location>
</feature>
<dbReference type="AlphaFoldDB" id="A0A1M5BGQ0"/>
<dbReference type="STRING" id="1121942.SAMN02745148_02579"/>
<sequence>MQTEGFFNWLGESIGEALRALVDLLSSFFAGIGVAVYEFIEGLSGSLGVNTSLFNMIVLIIGLLLLVKGIRSFLQRAIIGGVIWTLAGLFLLSWLMA</sequence>
<keyword evidence="1" id="KW-0812">Transmembrane</keyword>
<keyword evidence="1" id="KW-0472">Membrane</keyword>
<feature type="transmembrane region" description="Helical" evidence="1">
    <location>
        <begin position="77"/>
        <end position="96"/>
    </location>
</feature>
<evidence type="ECO:0000313" key="2">
    <source>
        <dbReference type="EMBL" id="SHF41744.1"/>
    </source>
</evidence>